<dbReference type="PANTHER" id="PTHR43592">
    <property type="entry name" value="CAAX AMINO TERMINAL PROTEASE"/>
    <property type="match status" value="1"/>
</dbReference>
<proteinExistence type="predicted"/>
<name>A0AA48HIA8_9BACT</name>
<feature type="transmembrane region" description="Helical" evidence="1">
    <location>
        <begin position="348"/>
        <end position="370"/>
    </location>
</feature>
<feature type="transmembrane region" description="Helical" evidence="1">
    <location>
        <begin position="391"/>
        <end position="413"/>
    </location>
</feature>
<keyword evidence="1" id="KW-0472">Membrane</keyword>
<dbReference type="KEGG" id="msea:METESE_36810"/>
<feature type="transmembrane region" description="Helical" evidence="1">
    <location>
        <begin position="187"/>
        <end position="214"/>
    </location>
</feature>
<feature type="domain" description="CAAX prenyl protease 2/Lysostaphin resistance protein A-like" evidence="2">
    <location>
        <begin position="351"/>
        <end position="445"/>
    </location>
</feature>
<dbReference type="RefSeq" id="WP_316410798.1">
    <property type="nucleotide sequence ID" value="NZ_AP027081.1"/>
</dbReference>
<feature type="transmembrane region" description="Helical" evidence="1">
    <location>
        <begin position="433"/>
        <end position="454"/>
    </location>
</feature>
<dbReference type="EMBL" id="AP027081">
    <property type="protein sequence ID" value="BDU78723.1"/>
    <property type="molecule type" value="Genomic_DNA"/>
</dbReference>
<feature type="transmembrane region" description="Helical" evidence="1">
    <location>
        <begin position="302"/>
        <end position="328"/>
    </location>
</feature>
<dbReference type="Pfam" id="PF02517">
    <property type="entry name" value="Rce1-like"/>
    <property type="match status" value="1"/>
</dbReference>
<dbReference type="AlphaFoldDB" id="A0AA48HIA8"/>
<dbReference type="Proteomes" id="UP001228113">
    <property type="component" value="Chromosome"/>
</dbReference>
<keyword evidence="1" id="KW-1133">Transmembrane helix</keyword>
<feature type="transmembrane region" description="Helical" evidence="1">
    <location>
        <begin position="230"/>
        <end position="256"/>
    </location>
</feature>
<dbReference type="GO" id="GO:0080120">
    <property type="term" value="P:CAAX-box protein maturation"/>
    <property type="evidence" value="ECO:0007669"/>
    <property type="project" value="UniProtKB-ARBA"/>
</dbReference>
<evidence type="ECO:0000313" key="4">
    <source>
        <dbReference type="Proteomes" id="UP001228113"/>
    </source>
</evidence>
<evidence type="ECO:0000313" key="3">
    <source>
        <dbReference type="EMBL" id="BDU78723.1"/>
    </source>
</evidence>
<dbReference type="InterPro" id="IPR003675">
    <property type="entry name" value="Rce1/LyrA-like_dom"/>
</dbReference>
<organism evidence="3 4">
    <name type="scientific">Mesoterricola sediminis</name>
    <dbReference type="NCBI Taxonomy" id="2927980"/>
    <lineage>
        <taxon>Bacteria</taxon>
        <taxon>Pseudomonadati</taxon>
        <taxon>Acidobacteriota</taxon>
        <taxon>Holophagae</taxon>
        <taxon>Holophagales</taxon>
        <taxon>Holophagaceae</taxon>
        <taxon>Mesoterricola</taxon>
    </lineage>
</organism>
<dbReference type="PANTHER" id="PTHR43592:SF15">
    <property type="entry name" value="CAAX AMINO TERMINAL PROTEASE FAMILY PROTEIN"/>
    <property type="match status" value="1"/>
</dbReference>
<keyword evidence="1" id="KW-0812">Transmembrane</keyword>
<gene>
    <name evidence="3" type="ORF">METESE_36810</name>
</gene>
<sequence>MDRPGRAPWNPDRTWADPLILTLLLLLAVVSAAGTRGRSRAAAKPAERVQLQGMLADAALASPRVLSTWTALAAPQGRGVEAFVDRDLQGWDRAVLAVHAGERGELDLAADLAGAAPGEVGDLFRAHLAWAYRGQGTPLSRIDAARVRRALGEGYAGWILEARAAARAGGDPAPLEAKAAAWAAPRALGLVAAGLGMGLLFLAGLAFIAFLALFRARPSPHPRFGMSGRALVIVLLAWFATHLLTGQVINLLLLPLPFLRPLFLPLSYGAHAALGLAYLCWAEDLTPADLARRLAPGRHGRALLSGLGFLALAFTAVAAANIALAPVMPHGQPPQKELMEMLARTRGPLAVAMTFLTVAVAAPVFEEVLFRGFLLPWLGERLAARMGPRAGWHLAVVVSGLAFGAMHMQPLGMPTLGTLGIVLGMAYLRTGNLLTSILVHGLWNGGIFLAMRLLV</sequence>
<evidence type="ECO:0000256" key="1">
    <source>
        <dbReference type="SAM" id="Phobius"/>
    </source>
</evidence>
<protein>
    <recommendedName>
        <fullName evidence="2">CAAX prenyl protease 2/Lysostaphin resistance protein A-like domain-containing protein</fullName>
    </recommendedName>
</protein>
<keyword evidence="4" id="KW-1185">Reference proteome</keyword>
<dbReference type="GO" id="GO:0004175">
    <property type="term" value="F:endopeptidase activity"/>
    <property type="evidence" value="ECO:0007669"/>
    <property type="project" value="UniProtKB-ARBA"/>
</dbReference>
<accession>A0AA48HIA8</accession>
<evidence type="ECO:0000259" key="2">
    <source>
        <dbReference type="Pfam" id="PF02517"/>
    </source>
</evidence>
<reference evidence="3" key="1">
    <citation type="journal article" date="2023" name="Int. J. Syst. Evol. Microbiol.">
        <title>Mesoterricola silvestris gen. nov., sp. nov., Mesoterricola sediminis sp. nov., Geothrix oryzae sp. nov., Geothrix edaphica sp. nov., Geothrix rubra sp. nov., and Geothrix limicola sp. nov., six novel members of Acidobacteriota isolated from soils.</title>
        <authorList>
            <person name="Itoh H."/>
            <person name="Sugisawa Y."/>
            <person name="Mise K."/>
            <person name="Xu Z."/>
            <person name="Kuniyasu M."/>
            <person name="Ushijima N."/>
            <person name="Kawano K."/>
            <person name="Kobayashi E."/>
            <person name="Shiratori Y."/>
            <person name="Masuda Y."/>
            <person name="Senoo K."/>
        </authorList>
    </citation>
    <scope>NUCLEOTIDE SEQUENCE</scope>
    <source>
        <strain evidence="3">W786</strain>
    </source>
</reference>